<dbReference type="EMBL" id="ONZG01000016">
    <property type="protein sequence ID" value="SPJ31107.1"/>
    <property type="molecule type" value="Genomic_DNA"/>
</dbReference>
<gene>
    <name evidence="1" type="ORF">TRM7615_04647</name>
</gene>
<sequence>MTDDTDLEQMFAAARTQRDHLPDVLSARMLADAVQVQAEVLAPEPAARAGLWSQLRAGLGGWSGLSGLATACAAGVWIGLAPPDFLPDPVGLVYQQELEVDLIFGVDETGILTEDG</sequence>
<name>A0A2R8CFB1_9RHOB</name>
<protein>
    <recommendedName>
        <fullName evidence="3">Dihydroorotate dehydrogenase</fullName>
    </recommendedName>
</protein>
<proteinExistence type="predicted"/>
<evidence type="ECO:0000313" key="2">
    <source>
        <dbReference type="Proteomes" id="UP000244898"/>
    </source>
</evidence>
<evidence type="ECO:0000313" key="1">
    <source>
        <dbReference type="EMBL" id="SPJ31107.1"/>
    </source>
</evidence>
<keyword evidence="2" id="KW-1185">Reference proteome</keyword>
<dbReference type="RefSeq" id="WP_108792212.1">
    <property type="nucleotide sequence ID" value="NZ_ONZG01000016.1"/>
</dbReference>
<dbReference type="Proteomes" id="UP000244898">
    <property type="component" value="Unassembled WGS sequence"/>
</dbReference>
<dbReference type="OrthoDB" id="7863719at2"/>
<evidence type="ECO:0008006" key="3">
    <source>
        <dbReference type="Google" id="ProtNLM"/>
    </source>
</evidence>
<accession>A0A2R8CFB1</accession>
<dbReference type="AlphaFoldDB" id="A0A2R8CFB1"/>
<organism evidence="1 2">
    <name type="scientific">Falsiruegeria mediterranea M17</name>
    <dbReference type="NCBI Taxonomy" id="1200281"/>
    <lineage>
        <taxon>Bacteria</taxon>
        <taxon>Pseudomonadati</taxon>
        <taxon>Pseudomonadota</taxon>
        <taxon>Alphaproteobacteria</taxon>
        <taxon>Rhodobacterales</taxon>
        <taxon>Roseobacteraceae</taxon>
        <taxon>Falsiruegeria</taxon>
    </lineage>
</organism>
<reference evidence="2" key="1">
    <citation type="submission" date="2018-03" db="EMBL/GenBank/DDBJ databases">
        <authorList>
            <person name="Rodrigo-Torres L."/>
            <person name="Arahal R. D."/>
            <person name="Lucena T."/>
        </authorList>
    </citation>
    <scope>NUCLEOTIDE SEQUENCE [LARGE SCALE GENOMIC DNA]</scope>
    <source>
        <strain evidence="2">CECT 7615</strain>
    </source>
</reference>